<dbReference type="RefSeq" id="WP_146479936.1">
    <property type="nucleotide sequence ID" value="NZ_CP042266.1"/>
</dbReference>
<name>A0A5B8JFY7_9ACTN</name>
<keyword evidence="3" id="KW-0732">Signal</keyword>
<dbReference type="EMBL" id="CP042266">
    <property type="protein sequence ID" value="QDY76640.1"/>
    <property type="molecule type" value="Genomic_DNA"/>
</dbReference>
<evidence type="ECO:0000256" key="3">
    <source>
        <dbReference type="SAM" id="SignalP"/>
    </source>
</evidence>
<organism evidence="4 5">
    <name type="scientific">Streptomyces qinzhouensis</name>
    <dbReference type="NCBI Taxonomy" id="2599401"/>
    <lineage>
        <taxon>Bacteria</taxon>
        <taxon>Bacillati</taxon>
        <taxon>Actinomycetota</taxon>
        <taxon>Actinomycetes</taxon>
        <taxon>Kitasatosporales</taxon>
        <taxon>Streptomycetaceae</taxon>
        <taxon>Streptomyces</taxon>
    </lineage>
</organism>
<feature type="chain" id="PRO_5022899905" description="Sortase" evidence="3">
    <location>
        <begin position="30"/>
        <end position="193"/>
    </location>
</feature>
<keyword evidence="2" id="KW-1133">Transmembrane helix</keyword>
<protein>
    <recommendedName>
        <fullName evidence="6">Sortase</fullName>
    </recommendedName>
</protein>
<accession>A0A5B8JFY7</accession>
<proteinExistence type="predicted"/>
<keyword evidence="2" id="KW-0472">Membrane</keyword>
<sequence length="193" mass="19274">MRTTARLLTSAALAVATTGLGLGAVGAHAAGDHGSLEVFPATAEPGATVTVNTTACGRDGHGTGDARALGVDEFPLAPGSHRDSVVGEFRVPSGIEAGSYRVEVRCKNGKRSSGDVVTRRRGNSEDTSGSHRGNSEDSGGSHREQPSGHVRTGLGGSVGPDTTRIAAGAAVLAAAAVGGTLLLRRRARGAQGS</sequence>
<dbReference type="AlphaFoldDB" id="A0A5B8JFY7"/>
<feature type="region of interest" description="Disordered" evidence="1">
    <location>
        <begin position="109"/>
        <end position="159"/>
    </location>
</feature>
<keyword evidence="2" id="KW-0812">Transmembrane</keyword>
<evidence type="ECO:0008006" key="6">
    <source>
        <dbReference type="Google" id="ProtNLM"/>
    </source>
</evidence>
<evidence type="ECO:0000256" key="1">
    <source>
        <dbReference type="SAM" id="MobiDB-lite"/>
    </source>
</evidence>
<evidence type="ECO:0000313" key="5">
    <source>
        <dbReference type="Proteomes" id="UP000320580"/>
    </source>
</evidence>
<keyword evidence="5" id="KW-1185">Reference proteome</keyword>
<gene>
    <name evidence="4" type="ORF">FQU76_08955</name>
</gene>
<evidence type="ECO:0000256" key="2">
    <source>
        <dbReference type="SAM" id="Phobius"/>
    </source>
</evidence>
<evidence type="ECO:0000313" key="4">
    <source>
        <dbReference type="EMBL" id="QDY76640.1"/>
    </source>
</evidence>
<reference evidence="4 5" key="1">
    <citation type="submission" date="2019-07" db="EMBL/GenBank/DDBJ databases">
        <authorList>
            <person name="Zhu P."/>
        </authorList>
    </citation>
    <scope>NUCLEOTIDE SEQUENCE [LARGE SCALE GENOMIC DNA]</scope>
    <source>
        <strain evidence="4 5">SSL-25</strain>
    </source>
</reference>
<dbReference type="Proteomes" id="UP000320580">
    <property type="component" value="Chromosome"/>
</dbReference>
<dbReference type="KEGG" id="sqz:FQU76_08955"/>
<feature type="signal peptide" evidence="3">
    <location>
        <begin position="1"/>
        <end position="29"/>
    </location>
</feature>
<feature type="transmembrane region" description="Helical" evidence="2">
    <location>
        <begin position="165"/>
        <end position="183"/>
    </location>
</feature>
<feature type="compositionally biased region" description="Basic and acidic residues" evidence="1">
    <location>
        <begin position="133"/>
        <end position="146"/>
    </location>
</feature>
<dbReference type="OrthoDB" id="4246416at2"/>